<keyword evidence="9" id="KW-0067">ATP-binding</keyword>
<dbReference type="KEGG" id="dae:Dtox_3044"/>
<dbReference type="AlphaFoldDB" id="C8W3L0"/>
<dbReference type="GO" id="GO:0046872">
    <property type="term" value="F:metal ion binding"/>
    <property type="evidence" value="ECO:0007669"/>
    <property type="project" value="UniProtKB-UniRule"/>
</dbReference>
<evidence type="ECO:0000256" key="13">
    <source>
        <dbReference type="PIRSR" id="PIRSR000853-2"/>
    </source>
</evidence>
<dbReference type="InterPro" id="IPR013815">
    <property type="entry name" value="ATP_grasp_subdomain_1"/>
</dbReference>
<keyword evidence="18" id="KW-0670">Pyruvate</keyword>
<feature type="binding site" evidence="14">
    <location>
        <position position="750"/>
    </location>
    <ligand>
        <name>Mg(2+)</name>
        <dbReference type="ChEBI" id="CHEBI:18420"/>
    </ligand>
</feature>
<dbReference type="Pfam" id="PF01326">
    <property type="entry name" value="PPDK_N"/>
    <property type="match status" value="3"/>
</dbReference>
<gene>
    <name evidence="18" type="ordered locus">Dtox_3044</name>
</gene>
<proteinExistence type="inferred from homology"/>
<dbReference type="Gene3D" id="3.30.470.20">
    <property type="entry name" value="ATP-grasp fold, B domain"/>
    <property type="match status" value="1"/>
</dbReference>
<feature type="binding site" evidence="13">
    <location>
        <position position="615"/>
    </location>
    <ligand>
        <name>substrate</name>
    </ligand>
</feature>
<reference evidence="18 19" key="1">
    <citation type="journal article" date="2009" name="Stand. Genomic Sci.">
        <title>Complete genome sequence of Desulfotomaculum acetoxidans type strain (5575).</title>
        <authorList>
            <person name="Spring S."/>
            <person name="Lapidus A."/>
            <person name="Schroder M."/>
            <person name="Gleim D."/>
            <person name="Sims D."/>
            <person name="Meincke L."/>
            <person name="Glavina Del Rio T."/>
            <person name="Tice H."/>
            <person name="Copeland A."/>
            <person name="Cheng J.F."/>
            <person name="Lucas S."/>
            <person name="Chen F."/>
            <person name="Nolan M."/>
            <person name="Bruce D."/>
            <person name="Goodwin L."/>
            <person name="Pitluck S."/>
            <person name="Ivanova N."/>
            <person name="Mavromatis K."/>
            <person name="Mikhailova N."/>
            <person name="Pati A."/>
            <person name="Chen A."/>
            <person name="Palaniappan K."/>
            <person name="Land M."/>
            <person name="Hauser L."/>
            <person name="Chang Y.J."/>
            <person name="Jeffries C.D."/>
            <person name="Chain P."/>
            <person name="Saunders E."/>
            <person name="Brettin T."/>
            <person name="Detter J.C."/>
            <person name="Goker M."/>
            <person name="Bristow J."/>
            <person name="Eisen J.A."/>
            <person name="Markowitz V."/>
            <person name="Hugenholtz P."/>
            <person name="Kyrpides N.C."/>
            <person name="Klenk H.P."/>
            <person name="Han C."/>
        </authorList>
    </citation>
    <scope>NUCLEOTIDE SEQUENCE [LARGE SCALE GENOMIC DNA]</scope>
    <source>
        <strain evidence="19">ATCC 49208 / DSM 771 / VKM B-1644</strain>
    </source>
</reference>
<evidence type="ECO:0000259" key="15">
    <source>
        <dbReference type="Pfam" id="PF00391"/>
    </source>
</evidence>
<dbReference type="PROSITE" id="PS00742">
    <property type="entry name" value="PEP_ENZYMES_2"/>
    <property type="match status" value="1"/>
</dbReference>
<feature type="active site" description="Proton donor" evidence="12">
    <location>
        <position position="837"/>
    </location>
</feature>
<dbReference type="Gene3D" id="1.20.80.30">
    <property type="match status" value="1"/>
</dbReference>
<feature type="domain" description="PEP-utilising enzyme C-terminal" evidence="17">
    <location>
        <begin position="517"/>
        <end position="875"/>
    </location>
</feature>
<feature type="active site" description="Tele-phosphohistidine intermediate" evidence="12">
    <location>
        <position position="453"/>
    </location>
</feature>
<dbReference type="InterPro" id="IPR015813">
    <property type="entry name" value="Pyrv/PenolPyrv_kinase-like_dom"/>
</dbReference>
<dbReference type="InterPro" id="IPR040442">
    <property type="entry name" value="Pyrv_kinase-like_dom_sf"/>
</dbReference>
<evidence type="ECO:0000256" key="7">
    <source>
        <dbReference type="ARBA" id="ARBA00022741"/>
    </source>
</evidence>
<feature type="domain" description="Pyruvate phosphate dikinase AMP/ATP-binding" evidence="16">
    <location>
        <begin position="65"/>
        <end position="300"/>
    </location>
</feature>
<feature type="domain" description="Pyruvate phosphate dikinase AMP/ATP-binding" evidence="16">
    <location>
        <begin position="18"/>
        <end position="55"/>
    </location>
</feature>
<dbReference type="InterPro" id="IPR008279">
    <property type="entry name" value="PEP-util_enz_mobile_dom"/>
</dbReference>
<keyword evidence="8 18" id="KW-0418">Kinase</keyword>
<dbReference type="NCBIfam" id="TIGR01828">
    <property type="entry name" value="pyru_phos_dikin"/>
    <property type="match status" value="1"/>
</dbReference>
<keyword evidence="6 14" id="KW-0479">Metal-binding</keyword>
<dbReference type="OrthoDB" id="9765468at2"/>
<dbReference type="NCBIfam" id="NF004531">
    <property type="entry name" value="PRK05878.1"/>
    <property type="match status" value="1"/>
</dbReference>
<evidence type="ECO:0000259" key="17">
    <source>
        <dbReference type="Pfam" id="PF02896"/>
    </source>
</evidence>
<evidence type="ECO:0000256" key="3">
    <source>
        <dbReference type="ARBA" id="ARBA00011994"/>
    </source>
</evidence>
<dbReference type="Gene3D" id="3.20.20.60">
    <property type="entry name" value="Phosphoenolpyruvate-binding domains"/>
    <property type="match status" value="1"/>
</dbReference>
<dbReference type="eggNOG" id="COG0574">
    <property type="taxonomic scope" value="Bacteria"/>
</dbReference>
<organism evidence="18 19">
    <name type="scientific">Desulfofarcimen acetoxidans (strain ATCC 49208 / DSM 771 / KCTC 5769 / VKM B-1644 / 5575)</name>
    <name type="common">Desulfotomaculum acetoxidans</name>
    <dbReference type="NCBI Taxonomy" id="485916"/>
    <lineage>
        <taxon>Bacteria</taxon>
        <taxon>Bacillati</taxon>
        <taxon>Bacillota</taxon>
        <taxon>Clostridia</taxon>
        <taxon>Eubacteriales</taxon>
        <taxon>Peptococcaceae</taxon>
        <taxon>Desulfofarcimen</taxon>
    </lineage>
</organism>
<dbReference type="EMBL" id="CP001720">
    <property type="protein sequence ID" value="ACV63796.1"/>
    <property type="molecule type" value="Genomic_DNA"/>
</dbReference>
<dbReference type="SUPFAM" id="SSF52009">
    <property type="entry name" value="Phosphohistidine domain"/>
    <property type="match status" value="1"/>
</dbReference>
<keyword evidence="10 14" id="KW-0460">Magnesium</keyword>
<dbReference type="Proteomes" id="UP000002217">
    <property type="component" value="Chromosome"/>
</dbReference>
<dbReference type="Pfam" id="PF02896">
    <property type="entry name" value="PEP-utilizers_C"/>
    <property type="match status" value="1"/>
</dbReference>
<dbReference type="InterPro" id="IPR002192">
    <property type="entry name" value="PPDK_AMP/ATP-bd"/>
</dbReference>
<dbReference type="HOGENOM" id="CLU_015345_0_2_9"/>
<feature type="binding site" evidence="13">
    <location>
        <position position="559"/>
    </location>
    <ligand>
        <name>substrate</name>
    </ligand>
</feature>
<dbReference type="Pfam" id="PF00391">
    <property type="entry name" value="PEP-utilizers"/>
    <property type="match status" value="1"/>
</dbReference>
<comment type="similarity">
    <text evidence="2 11">Belongs to the PEP-utilizing enzyme family.</text>
</comment>
<dbReference type="PROSITE" id="PS00370">
    <property type="entry name" value="PEP_ENZYMES_PHOS_SITE"/>
    <property type="match status" value="1"/>
</dbReference>
<evidence type="ECO:0000256" key="1">
    <source>
        <dbReference type="ARBA" id="ARBA00001946"/>
    </source>
</evidence>
<dbReference type="Gene3D" id="1.10.189.10">
    <property type="entry name" value="Pyruvate Phosphate Dikinase, domain 2"/>
    <property type="match status" value="1"/>
</dbReference>
<name>C8W3L0_DESAS</name>
<evidence type="ECO:0000259" key="16">
    <source>
        <dbReference type="Pfam" id="PF01326"/>
    </source>
</evidence>
<feature type="binding site" evidence="13">
    <location>
        <position position="771"/>
    </location>
    <ligand>
        <name>substrate</name>
    </ligand>
</feature>
<evidence type="ECO:0000313" key="19">
    <source>
        <dbReference type="Proteomes" id="UP000002217"/>
    </source>
</evidence>
<dbReference type="InterPro" id="IPR010121">
    <property type="entry name" value="Pyruvate_phosphate_dikinase"/>
</dbReference>
<keyword evidence="5 18" id="KW-0808">Transferase</keyword>
<evidence type="ECO:0000256" key="2">
    <source>
        <dbReference type="ARBA" id="ARBA00007837"/>
    </source>
</evidence>
<evidence type="ECO:0000256" key="11">
    <source>
        <dbReference type="PIRNR" id="PIRNR000853"/>
    </source>
</evidence>
<dbReference type="Gene3D" id="3.30.1490.20">
    <property type="entry name" value="ATP-grasp fold, A domain"/>
    <property type="match status" value="1"/>
</dbReference>
<feature type="binding site" evidence="13">
    <location>
        <position position="774"/>
    </location>
    <ligand>
        <name>substrate</name>
    </ligand>
</feature>
<evidence type="ECO:0000256" key="5">
    <source>
        <dbReference type="ARBA" id="ARBA00022679"/>
    </source>
</evidence>
<dbReference type="EC" id="2.7.9.1" evidence="3 11"/>
<protein>
    <recommendedName>
        <fullName evidence="4 11">Pyruvate, phosphate dikinase</fullName>
        <ecNumber evidence="3 11">2.7.9.1</ecNumber>
    </recommendedName>
</protein>
<feature type="domain" description="PEP-utilising enzyme mobile" evidence="15">
    <location>
        <begin position="420"/>
        <end position="501"/>
    </location>
</feature>
<comment type="catalytic activity">
    <reaction evidence="11">
        <text>pyruvate + phosphate + ATP = phosphoenolpyruvate + AMP + diphosphate + H(+)</text>
        <dbReference type="Rhea" id="RHEA:10756"/>
        <dbReference type="ChEBI" id="CHEBI:15361"/>
        <dbReference type="ChEBI" id="CHEBI:15378"/>
        <dbReference type="ChEBI" id="CHEBI:30616"/>
        <dbReference type="ChEBI" id="CHEBI:33019"/>
        <dbReference type="ChEBI" id="CHEBI:43474"/>
        <dbReference type="ChEBI" id="CHEBI:58702"/>
        <dbReference type="ChEBI" id="CHEBI:456215"/>
        <dbReference type="EC" id="2.7.9.1"/>
    </reaction>
</comment>
<comment type="cofactor">
    <cofactor evidence="1 11 14">
        <name>Mg(2+)</name>
        <dbReference type="ChEBI" id="CHEBI:18420"/>
    </cofactor>
</comment>
<dbReference type="SUPFAM" id="SSF51621">
    <property type="entry name" value="Phosphoenolpyruvate/pyruvate domain"/>
    <property type="match status" value="1"/>
</dbReference>
<dbReference type="GO" id="GO:0005524">
    <property type="term" value="F:ATP binding"/>
    <property type="evidence" value="ECO:0007669"/>
    <property type="project" value="UniProtKB-UniRule"/>
</dbReference>
<evidence type="ECO:0000256" key="10">
    <source>
        <dbReference type="ARBA" id="ARBA00022842"/>
    </source>
</evidence>
<dbReference type="PANTHER" id="PTHR22931:SF9">
    <property type="entry name" value="PYRUVATE, PHOSPHATE DIKINASE 1, CHLOROPLASTIC"/>
    <property type="match status" value="1"/>
</dbReference>
<dbReference type="InterPro" id="IPR036637">
    <property type="entry name" value="Phosphohistidine_dom_sf"/>
</dbReference>
<dbReference type="InterPro" id="IPR000121">
    <property type="entry name" value="PEP_util_C"/>
</dbReference>
<sequence>MSKKYVYLFKEGNADMRSLLGGKGAGLAEMSNIGLPVPPGFTITTEACNEYYESGLDFPEGMLGQVWASLKVIEDQTGKEFGSPTNPLLVSVRSGAVFSMPGMMDTVLNLGLNDTTVQALVANSQDERFAMDCYRRFIQMFSDIVMGIEHYEFENVLVNTKETLGVKYDNEIDAATMRGVVEEFKKVVKRESGREFPQDPKEQLVMAIKAVFSSWNNDRAIYYRKINNIPGHLGTAVNVQSMAFGNMGGDCGTGVAFTRNPSTGEKALYGEYLINAQGEDVVAGIRTPQPISKLKEEMPAVFQQFVDTCLLLEKHYKDMQDIEFTIERGKLYMLQTRTGKRTAPAALRIAVEMVNEGLIDKNTAVQRIDPAQLDQLLHRRIDPNASVEVLAKGLPASPGAASGKVVFSADEAEQMADDGEKVILVRMETTPDDIHGMVKAQAILTSRGGMTSHAAVVARGMGKPCICGCEAIKIDYAKEEFAVGSRVFKKGELISVDGGTGRVIAGEIPMIDPELNDDFVTMLYWADEIRTLGVRANADTPEDAEKARAFGAEGIGLTRTEHMFMAQDRLPVVQQMIMSDTLEEREAALAKLLPMQQGDFYGILKAMQGLPVTIRLLDPPLHEFLPNIEDLMVEITTLKLTNGDPEVIKKKETILKKARALHEFNPMLGHRGCRLGISNPEIYAMQVKAIFYATAQLIKEGVDAKPEVMIPLVIHAKELQVLRDQAAAIAEEIKVETGVDLPVSIGTMIEIPRAALTADEVAEYAEFFSFGTNDLTQTTLGFSRDDAEGKFMHYYIEKKILEENPFVSIDQTGVGKLVNIACELGRKARPNIKLGICGEHGGEPRSIEFCHNTGLTYVSCSPFRVPIARLAAAQAAAKERSAAGVDK</sequence>
<dbReference type="SUPFAM" id="SSF56059">
    <property type="entry name" value="Glutathione synthetase ATP-binding domain-like"/>
    <property type="match status" value="1"/>
</dbReference>
<feature type="binding site" evidence="13">
    <location>
        <position position="750"/>
    </location>
    <ligand>
        <name>substrate</name>
    </ligand>
</feature>
<dbReference type="eggNOG" id="COG1080">
    <property type="taxonomic scope" value="Bacteria"/>
</dbReference>
<dbReference type="PANTHER" id="PTHR22931">
    <property type="entry name" value="PHOSPHOENOLPYRUVATE DIKINASE-RELATED"/>
    <property type="match status" value="1"/>
</dbReference>
<evidence type="ECO:0000256" key="14">
    <source>
        <dbReference type="PIRSR" id="PIRSR000853-3"/>
    </source>
</evidence>
<evidence type="ECO:0000313" key="18">
    <source>
        <dbReference type="EMBL" id="ACV63796.1"/>
    </source>
</evidence>
<evidence type="ECO:0000256" key="9">
    <source>
        <dbReference type="ARBA" id="ARBA00022840"/>
    </source>
</evidence>
<dbReference type="GO" id="GO:0016301">
    <property type="term" value="F:kinase activity"/>
    <property type="evidence" value="ECO:0007669"/>
    <property type="project" value="UniProtKB-UniRule"/>
</dbReference>
<dbReference type="Gene3D" id="3.50.30.10">
    <property type="entry name" value="Phosphohistidine domain"/>
    <property type="match status" value="1"/>
</dbReference>
<dbReference type="InterPro" id="IPR018274">
    <property type="entry name" value="PEP_util_AS"/>
</dbReference>
<evidence type="ECO:0000256" key="12">
    <source>
        <dbReference type="PIRSR" id="PIRSR000853-1"/>
    </source>
</evidence>
<keyword evidence="19" id="KW-1185">Reference proteome</keyword>
<evidence type="ECO:0000256" key="6">
    <source>
        <dbReference type="ARBA" id="ARBA00022723"/>
    </source>
</evidence>
<accession>C8W3L0</accession>
<feature type="binding site" evidence="13">
    <location>
        <position position="772"/>
    </location>
    <ligand>
        <name>substrate</name>
    </ligand>
</feature>
<dbReference type="PIRSF" id="PIRSF000853">
    <property type="entry name" value="PPDK"/>
    <property type="match status" value="1"/>
</dbReference>
<feature type="binding site" evidence="13">
    <location>
        <position position="773"/>
    </location>
    <ligand>
        <name>substrate</name>
    </ligand>
</feature>
<dbReference type="STRING" id="485916.Dtox_3044"/>
<feature type="binding site" evidence="14">
    <location>
        <position position="774"/>
    </location>
    <ligand>
        <name>Mg(2+)</name>
        <dbReference type="ChEBI" id="CHEBI:18420"/>
    </ligand>
</feature>
<dbReference type="GO" id="GO:0050242">
    <property type="term" value="F:pyruvate, phosphate dikinase activity"/>
    <property type="evidence" value="ECO:0007669"/>
    <property type="project" value="UniProtKB-UniRule"/>
</dbReference>
<keyword evidence="7" id="KW-0547">Nucleotide-binding</keyword>
<feature type="domain" description="Pyruvate phosphate dikinase AMP/ATP-binding" evidence="16">
    <location>
        <begin position="304"/>
        <end position="354"/>
    </location>
</feature>
<evidence type="ECO:0000256" key="4">
    <source>
        <dbReference type="ARBA" id="ARBA00020138"/>
    </source>
</evidence>
<dbReference type="InterPro" id="IPR023151">
    <property type="entry name" value="PEP_util_CS"/>
</dbReference>
<dbReference type="RefSeq" id="WP_015758488.1">
    <property type="nucleotide sequence ID" value="NC_013216.1"/>
</dbReference>
<evidence type="ECO:0000256" key="8">
    <source>
        <dbReference type="ARBA" id="ARBA00022777"/>
    </source>
</evidence>